<comment type="caution">
    <text evidence="1">The sequence shown here is derived from an EMBL/GenBank/DDBJ whole genome shotgun (WGS) entry which is preliminary data.</text>
</comment>
<gene>
    <name evidence="1" type="ORF">GCM10023186_11380</name>
</gene>
<proteinExistence type="predicted"/>
<keyword evidence="2" id="KW-1185">Reference proteome</keyword>
<evidence type="ECO:0000313" key="2">
    <source>
        <dbReference type="Proteomes" id="UP001500454"/>
    </source>
</evidence>
<dbReference type="Proteomes" id="UP001500454">
    <property type="component" value="Unassembled WGS sequence"/>
</dbReference>
<name>A0ABP8IWA4_9BACT</name>
<protein>
    <submittedName>
        <fullName evidence="1">Uncharacterized protein</fullName>
    </submittedName>
</protein>
<evidence type="ECO:0000313" key="1">
    <source>
        <dbReference type="EMBL" id="GAA4376988.1"/>
    </source>
</evidence>
<sequence>MDLRHRQVPLPVDYGQWLHHEFLPGLYSLYAEPVRLACLMSATQFADLQRDPVSLANAQMLTDPDLPFQLALFTDQTEAIEWLAKETI</sequence>
<organism evidence="1 2">
    <name type="scientific">Hymenobacter koreensis</name>
    <dbReference type="NCBI Taxonomy" id="1084523"/>
    <lineage>
        <taxon>Bacteria</taxon>
        <taxon>Pseudomonadati</taxon>
        <taxon>Bacteroidota</taxon>
        <taxon>Cytophagia</taxon>
        <taxon>Cytophagales</taxon>
        <taxon>Hymenobacteraceae</taxon>
        <taxon>Hymenobacter</taxon>
    </lineage>
</organism>
<dbReference type="EMBL" id="BAABHA010000002">
    <property type="protein sequence ID" value="GAA4376988.1"/>
    <property type="molecule type" value="Genomic_DNA"/>
</dbReference>
<reference evidence="2" key="1">
    <citation type="journal article" date="2019" name="Int. J. Syst. Evol. Microbiol.">
        <title>The Global Catalogue of Microorganisms (GCM) 10K type strain sequencing project: providing services to taxonomists for standard genome sequencing and annotation.</title>
        <authorList>
            <consortium name="The Broad Institute Genomics Platform"/>
            <consortium name="The Broad Institute Genome Sequencing Center for Infectious Disease"/>
            <person name="Wu L."/>
            <person name="Ma J."/>
        </authorList>
    </citation>
    <scope>NUCLEOTIDE SEQUENCE [LARGE SCALE GENOMIC DNA]</scope>
    <source>
        <strain evidence="2">JCM 17924</strain>
    </source>
</reference>
<accession>A0ABP8IWA4</accession>